<dbReference type="Gene3D" id="2.70.98.10">
    <property type="match status" value="1"/>
</dbReference>
<proteinExistence type="predicted"/>
<keyword evidence="5" id="KW-1185">Reference proteome</keyword>
<dbReference type="InterPro" id="IPR027839">
    <property type="entry name" value="DUF4432"/>
</dbReference>
<reference evidence="4" key="1">
    <citation type="submission" date="2021-06" db="EMBL/GenBank/DDBJ databases">
        <title>44 bacteria genomes isolated from Dapeng, Shenzhen.</title>
        <authorList>
            <person name="Zheng W."/>
            <person name="Yu S."/>
            <person name="Huang Y."/>
        </authorList>
    </citation>
    <scope>NUCLEOTIDE SEQUENCE</scope>
    <source>
        <strain evidence="4">DP5N28-2</strain>
    </source>
</reference>
<protein>
    <submittedName>
        <fullName evidence="4">Aldose 1-epimerase family protein</fullName>
    </submittedName>
</protein>
<organism evidence="4 5">
    <name type="scientific">Membranihabitans marinus</name>
    <dbReference type="NCBI Taxonomy" id="1227546"/>
    <lineage>
        <taxon>Bacteria</taxon>
        <taxon>Pseudomonadati</taxon>
        <taxon>Bacteroidota</taxon>
        <taxon>Saprospiria</taxon>
        <taxon>Saprospirales</taxon>
        <taxon>Saprospiraceae</taxon>
        <taxon>Membranihabitans</taxon>
    </lineage>
</organism>
<sequence length="344" mass="38101">MNNHHNWQHKVSSPAQVGGIETSVLDNGPGRGTRVAWFNTGSGLRFKVVLDRAMDITDTFMNASSLVWLSHQGTVSPRSNANRGIEWLRSFGGGLMTTCGLDHVGGPEEDEHGSRGLHGEISNTPAELLSLTQPDLLDGQDTMSITGRVLQSTVFGPHLELTRTISARLGHSKIDVHDKIRNLGNTATPHMILYHLNFGWPLVDEGTQIRWEGDWEARDSSMDRHIFNKNHNFRICPDVLEEHQNAGEAAAFIDPHSDENGEYRFGLHNPATGLEVVVTANKNQLPALTNWQHFGKREYVVGLEPGTNHPIGQTAARKAGQLKMLQPGKSAEYHLHFEVNQTKT</sequence>
<evidence type="ECO:0000256" key="2">
    <source>
        <dbReference type="ARBA" id="ARBA00011245"/>
    </source>
</evidence>
<evidence type="ECO:0000256" key="1">
    <source>
        <dbReference type="ARBA" id="ARBA00001913"/>
    </source>
</evidence>
<dbReference type="GO" id="GO:0030246">
    <property type="term" value="F:carbohydrate binding"/>
    <property type="evidence" value="ECO:0007669"/>
    <property type="project" value="InterPro"/>
</dbReference>
<accession>A0A953LBD0</accession>
<gene>
    <name evidence="4" type="ORF">KUV50_15830</name>
</gene>
<keyword evidence="3" id="KW-0106">Calcium</keyword>
<dbReference type="AlphaFoldDB" id="A0A953LBD0"/>
<dbReference type="RefSeq" id="WP_222581159.1">
    <property type="nucleotide sequence ID" value="NZ_JAHVHU010000016.1"/>
</dbReference>
<dbReference type="Proteomes" id="UP000753961">
    <property type="component" value="Unassembled WGS sequence"/>
</dbReference>
<dbReference type="Pfam" id="PF14486">
    <property type="entry name" value="DUF4432"/>
    <property type="match status" value="1"/>
</dbReference>
<evidence type="ECO:0000313" key="4">
    <source>
        <dbReference type="EMBL" id="MBY5959623.1"/>
    </source>
</evidence>
<evidence type="ECO:0000313" key="5">
    <source>
        <dbReference type="Proteomes" id="UP000753961"/>
    </source>
</evidence>
<dbReference type="InterPro" id="IPR014718">
    <property type="entry name" value="GH-type_carb-bd"/>
</dbReference>
<dbReference type="CDD" id="cd09023">
    <property type="entry name" value="Aldose_epim_Ec_c4013"/>
    <property type="match status" value="1"/>
</dbReference>
<comment type="cofactor">
    <cofactor evidence="1">
        <name>Ca(2+)</name>
        <dbReference type="ChEBI" id="CHEBI:29108"/>
    </cofactor>
</comment>
<name>A0A953LBD0_9BACT</name>
<evidence type="ECO:0000256" key="3">
    <source>
        <dbReference type="ARBA" id="ARBA00022837"/>
    </source>
</evidence>
<comment type="subunit">
    <text evidence="2">Monomer.</text>
</comment>
<comment type="caution">
    <text evidence="4">The sequence shown here is derived from an EMBL/GenBank/DDBJ whole genome shotgun (WGS) entry which is preliminary data.</text>
</comment>
<dbReference type="EMBL" id="JAHVHU010000016">
    <property type="protein sequence ID" value="MBY5959623.1"/>
    <property type="molecule type" value="Genomic_DNA"/>
</dbReference>